<dbReference type="InterPro" id="IPR057854">
    <property type="entry name" value="TPR_WDR11"/>
</dbReference>
<dbReference type="PANTHER" id="PTHR14593">
    <property type="entry name" value="WD REPEAT-CONTAINING PROTEIN 11"/>
    <property type="match status" value="1"/>
</dbReference>
<dbReference type="SUPFAM" id="SSF50978">
    <property type="entry name" value="WD40 repeat-like"/>
    <property type="match status" value="1"/>
</dbReference>
<accession>A0ABQ8XVS1</accession>
<comment type="caution">
    <text evidence="4">The sequence shown here is derived from an EMBL/GenBank/DDBJ whole genome shotgun (WGS) entry which is preliminary data.</text>
</comment>
<organism evidence="4 5">
    <name type="scientific">Anaeramoeba flamelloides</name>
    <dbReference type="NCBI Taxonomy" id="1746091"/>
    <lineage>
        <taxon>Eukaryota</taxon>
        <taxon>Metamonada</taxon>
        <taxon>Anaeramoebidae</taxon>
        <taxon>Anaeramoeba</taxon>
    </lineage>
</organism>
<evidence type="ECO:0000256" key="1">
    <source>
        <dbReference type="SAM" id="MobiDB-lite"/>
    </source>
</evidence>
<reference evidence="4" key="1">
    <citation type="submission" date="2022-08" db="EMBL/GenBank/DDBJ databases">
        <title>Novel sulfate-reducing endosymbionts in the free-living metamonad Anaeramoeba.</title>
        <authorList>
            <person name="Jerlstrom-Hultqvist J."/>
            <person name="Cepicka I."/>
            <person name="Gallot-Lavallee L."/>
            <person name="Salas-Leiva D."/>
            <person name="Curtis B.A."/>
            <person name="Zahonova K."/>
            <person name="Pipaliya S."/>
            <person name="Dacks J."/>
            <person name="Roger A.J."/>
        </authorList>
    </citation>
    <scope>NUCLEOTIDE SEQUENCE</scope>
    <source>
        <strain evidence="4">Schooner1</strain>
    </source>
</reference>
<dbReference type="InterPro" id="IPR039694">
    <property type="entry name" value="WDR11"/>
</dbReference>
<feature type="region of interest" description="Disordered" evidence="1">
    <location>
        <begin position="934"/>
        <end position="959"/>
    </location>
</feature>
<name>A0ABQ8XVS1_9EUKA</name>
<dbReference type="InterPro" id="IPR057852">
    <property type="entry name" value="Beta-prop_WDR11_1st"/>
</dbReference>
<sequence length="1236" mass="145027">MNTTIRTIPHSPTKNNIGAVDCGLQGLIASAAGNSIIISKSDLTIISVLDIHVSEIVVLKWCPVPFQSNRVFNYNLLLLSGDLSGYCLISLPRSGKPIAMLSDPELREIPIIDAIWSKSNPTKILTLHKGGIITLWSITKLGKEKPQRIWYQNLNLSIHYITLEPFLFNKLILIDSNGWVCEINENILDLPKAKEKTKKNEKLEIKKKYKINAIQYKDENNSPFQKKKKKKKKQKQETRTTKERKKRRNNKLKHDFICQVNYHPIIKNLLFFLNKRALLVFDTKINSMVCYMILEEHQSNFGGMAFSKNNTNIIYCYHRDGSPSVWQLSFTIKKKFIQKKKWKIKVIDIFSQIKLNKFRRNYKIFGIGILTFPRKSNKFCIICNDGLTTLWGVSMDRINERPSIINKSTKLSSEYGLLKINKIQENITNNISCIVLNQYNSLIGIGNQYGKLQIYDLKSGEFNSTFFVFNSLPLSGITWIDKQTIIIFSSIPNNDDNLDSNNDNNTIINNNTHNNLNHNKIKNNSHYLNEISILDINSGMEKTLYSNKKSKLKINKILIANSKKVIAIIYNKKYIEIWKLKDFQMIQRINIKNKNNFYFFYSHAQKTNKNKHQMNKMNNKISLETDNEKEYFLIIRKEKKKILRYKISNENASFSITQTKPLTIPYSFHKINYATKKNNEFLLLYSPNGLFILLNLQNLTFDSIPLIELNKFKKIKQIVFNPNKIENTIFIRFKNDIFCIYDLLKKQIQQKNLLKKHKIQNMFWTMNNNLVIVSNLCSIHLFFTENIHSSSIRIKYNQIKNVKLPRDVYLMNFDIALALKICLLFGLDSNEIQINKHTDNKIEISILKEIKKINKKIYLQLNSIDLIENRGKFVSNFYNNKNEFQFWDSVTIYINKNKLINTNSKCINGNNNANDFGNSIDNDNNNIHRCSYYHGGHNQKNNNNVGIGKRKKKKKPNEENKLYNVNYNIDLQCFKNKRKLKKKLKNKIKLKLNNNSLPRDHRLKKNIINQLLILGNIEKVIALLLKTDQTDQDYILNQYKIMALAQSLTNEKYQLVLNDVINNFLNINERDKAIELMCLNNQFRQACKILIQDNKWEECLLIVNSNLKKREKERILKKYAWYLIKNNEYFKAASIFLQIGKYPHVLYSLSLTKLSEVVILFYNVCLNYNLFKKSLTKIKIKILNDLKNNYYSITLNQLMLNSYQNFLQLLSQLKMTRQIQFIKKIVQQFIENENDK</sequence>
<dbReference type="InterPro" id="IPR036322">
    <property type="entry name" value="WD40_repeat_dom_sf"/>
</dbReference>
<dbReference type="Gene3D" id="2.130.10.10">
    <property type="entry name" value="YVTN repeat-like/Quinoprotein amine dehydrogenase"/>
    <property type="match status" value="2"/>
</dbReference>
<dbReference type="EMBL" id="JAOAOG010000242">
    <property type="protein sequence ID" value="KAJ6236671.1"/>
    <property type="molecule type" value="Genomic_DNA"/>
</dbReference>
<feature type="domain" description="WDR11 TPR" evidence="3">
    <location>
        <begin position="953"/>
        <end position="1170"/>
    </location>
</feature>
<keyword evidence="5" id="KW-1185">Reference proteome</keyword>
<evidence type="ECO:0000313" key="5">
    <source>
        <dbReference type="Proteomes" id="UP001150062"/>
    </source>
</evidence>
<feature type="compositionally biased region" description="Basic residues" evidence="1">
    <location>
        <begin position="225"/>
        <end position="234"/>
    </location>
</feature>
<dbReference type="Proteomes" id="UP001150062">
    <property type="component" value="Unassembled WGS sequence"/>
</dbReference>
<dbReference type="SUPFAM" id="SSF101898">
    <property type="entry name" value="NHL repeat"/>
    <property type="match status" value="1"/>
</dbReference>
<feature type="domain" description="WDR11 first beta-propeller" evidence="2">
    <location>
        <begin position="12"/>
        <end position="327"/>
    </location>
</feature>
<dbReference type="PANTHER" id="PTHR14593:SF5">
    <property type="entry name" value="WD REPEAT-CONTAINING PROTEIN 11"/>
    <property type="match status" value="1"/>
</dbReference>
<evidence type="ECO:0000259" key="2">
    <source>
        <dbReference type="Pfam" id="PF23751"/>
    </source>
</evidence>
<gene>
    <name evidence="4" type="ORF">M0813_27415</name>
</gene>
<dbReference type="Pfam" id="PF23751">
    <property type="entry name" value="Beta-prop_WDR11_1st"/>
    <property type="match status" value="1"/>
</dbReference>
<proteinExistence type="predicted"/>
<evidence type="ECO:0000313" key="4">
    <source>
        <dbReference type="EMBL" id="KAJ6236671.1"/>
    </source>
</evidence>
<evidence type="ECO:0000259" key="3">
    <source>
        <dbReference type="Pfam" id="PF23753"/>
    </source>
</evidence>
<feature type="region of interest" description="Disordered" evidence="1">
    <location>
        <begin position="222"/>
        <end position="248"/>
    </location>
</feature>
<dbReference type="Pfam" id="PF23753">
    <property type="entry name" value="TPR_WDR11"/>
    <property type="match status" value="1"/>
</dbReference>
<dbReference type="InterPro" id="IPR015943">
    <property type="entry name" value="WD40/YVTN_repeat-like_dom_sf"/>
</dbReference>
<protein>
    <submittedName>
        <fullName evidence="4">Wd repeat-containing protein</fullName>
    </submittedName>
</protein>